<dbReference type="SUPFAM" id="SSF50475">
    <property type="entry name" value="FMN-binding split barrel"/>
    <property type="match status" value="1"/>
</dbReference>
<accession>A0A4R1QTS7</accession>
<dbReference type="PANTHER" id="PTHR34071:SF2">
    <property type="entry name" value="FLAVIN-NUCLEOTIDE-BINDING PROTEIN"/>
    <property type="match status" value="1"/>
</dbReference>
<dbReference type="InterPro" id="IPR024747">
    <property type="entry name" value="Pyridox_Oxase-rel"/>
</dbReference>
<evidence type="ECO:0000313" key="1">
    <source>
        <dbReference type="EMBL" id="TCL57336.1"/>
    </source>
</evidence>
<proteinExistence type="predicted"/>
<dbReference type="PANTHER" id="PTHR34071">
    <property type="entry name" value="5-NITROIMIDAZOLE ANTIBIOTICS RESISTANCE PROTEIN, NIMA-FAMILY-RELATED PROTEIN-RELATED"/>
    <property type="match status" value="1"/>
</dbReference>
<dbReference type="RefSeq" id="WP_058965181.1">
    <property type="nucleotide sequence ID" value="NZ_CABKVM010000017.1"/>
</dbReference>
<gene>
    <name evidence="1" type="ORF">EDD77_11011</name>
</gene>
<evidence type="ECO:0000313" key="2">
    <source>
        <dbReference type="Proteomes" id="UP000295184"/>
    </source>
</evidence>
<protein>
    <recommendedName>
        <fullName evidence="3">Nitroimidazol reductase NimA-like FMN-containing flavoprotein (Pyridoxamine 5'-phosphate oxidase superfamily)</fullName>
    </recommendedName>
</protein>
<dbReference type="STRING" id="1650663.GCA_001486665_02155"/>
<name>A0A4R1QTS7_9FIRM</name>
<dbReference type="Gene3D" id="2.30.110.10">
    <property type="entry name" value="Electron Transport, Fmn-binding Protein, Chain A"/>
    <property type="match status" value="1"/>
</dbReference>
<dbReference type="InterPro" id="IPR012349">
    <property type="entry name" value="Split_barrel_FMN-bd"/>
</dbReference>
<evidence type="ECO:0008006" key="3">
    <source>
        <dbReference type="Google" id="ProtNLM"/>
    </source>
</evidence>
<dbReference type="Proteomes" id="UP000295184">
    <property type="component" value="Unassembled WGS sequence"/>
</dbReference>
<reference evidence="1 2" key="1">
    <citation type="submission" date="2019-03" db="EMBL/GenBank/DDBJ databases">
        <title>Genomic Encyclopedia of Type Strains, Phase IV (KMG-IV): sequencing the most valuable type-strain genomes for metagenomic binning, comparative biology and taxonomic classification.</title>
        <authorList>
            <person name="Goeker M."/>
        </authorList>
    </citation>
    <scope>NUCLEOTIDE SEQUENCE [LARGE SCALE GENOMIC DNA]</scope>
    <source>
        <strain evidence="1 2">DSM 100451</strain>
    </source>
</reference>
<dbReference type="EMBL" id="SLUM01000010">
    <property type="protein sequence ID" value="TCL57336.1"/>
    <property type="molecule type" value="Genomic_DNA"/>
</dbReference>
<sequence>MFRPMRRKSKEIDPQATRELLHSARIGVLAVQGDEGYPYAIPVNYLYEEETRRILFHGAGAGHKADALRACSKVCFTVVGSETVKAEPWAPFVQSAVVFGQCHMVEDREEALRLVRKMAMKYYPDEATADGEIAASGAAVRMFAIEIEHLSGKEIQER</sequence>
<dbReference type="Pfam" id="PF12900">
    <property type="entry name" value="Pyridox_ox_2"/>
    <property type="match status" value="1"/>
</dbReference>
<dbReference type="AlphaFoldDB" id="A0A4R1QTS7"/>
<dbReference type="OrthoDB" id="9794935at2"/>
<organism evidence="1 2">
    <name type="scientific">Allofournierella massiliensis</name>
    <dbReference type="NCBI Taxonomy" id="1650663"/>
    <lineage>
        <taxon>Bacteria</taxon>
        <taxon>Bacillati</taxon>
        <taxon>Bacillota</taxon>
        <taxon>Clostridia</taxon>
        <taxon>Eubacteriales</taxon>
        <taxon>Oscillospiraceae</taxon>
        <taxon>Allofournierella</taxon>
    </lineage>
</organism>
<comment type="caution">
    <text evidence="1">The sequence shown here is derived from an EMBL/GenBank/DDBJ whole genome shotgun (WGS) entry which is preliminary data.</text>
</comment>